<dbReference type="Gene3D" id="2.30.110.10">
    <property type="entry name" value="Electron Transport, Fmn-binding Protein, Chain A"/>
    <property type="match status" value="1"/>
</dbReference>
<organism evidence="2 3">
    <name type="scientific">Geothrix edaphica</name>
    <dbReference type="NCBI Taxonomy" id="2927976"/>
    <lineage>
        <taxon>Bacteria</taxon>
        <taxon>Pseudomonadati</taxon>
        <taxon>Acidobacteriota</taxon>
        <taxon>Holophagae</taxon>
        <taxon>Holophagales</taxon>
        <taxon>Holophagaceae</taxon>
        <taxon>Geothrix</taxon>
    </lineage>
</organism>
<accession>A0ABQ5Q1D1</accession>
<evidence type="ECO:0000313" key="3">
    <source>
        <dbReference type="Proteomes" id="UP001165044"/>
    </source>
</evidence>
<dbReference type="Proteomes" id="UP001165044">
    <property type="component" value="Unassembled WGS sequence"/>
</dbReference>
<dbReference type="InterPro" id="IPR012349">
    <property type="entry name" value="Split_barrel_FMN-bd"/>
</dbReference>
<reference evidence="2" key="1">
    <citation type="journal article" date="2023" name="Antonie Van Leeuwenhoek">
        <title>Mesoterricola silvestris gen. nov., sp. nov., Mesoterricola sediminis sp. nov., Geothrix oryzae sp. nov., Geothrix edaphica sp. nov., Geothrix rubra sp. nov., and Geothrix limicola sp. nov., six novel members of Acidobacteriota isolated from soils.</title>
        <authorList>
            <person name="Itoh H."/>
            <person name="Sugisawa Y."/>
            <person name="Mise K."/>
            <person name="Xu Z."/>
            <person name="Kuniyasu M."/>
            <person name="Ushijima N."/>
            <person name="Kawano K."/>
            <person name="Kobayashi E."/>
            <person name="Shiratori Y."/>
            <person name="Masuda Y."/>
            <person name="Senoo K."/>
        </authorList>
    </citation>
    <scope>NUCLEOTIDE SEQUENCE</scope>
    <source>
        <strain evidence="2">Red802</strain>
    </source>
</reference>
<feature type="domain" description="Pyridoxamine 5'-phosphate oxidase N-terminal" evidence="1">
    <location>
        <begin position="8"/>
        <end position="137"/>
    </location>
</feature>
<evidence type="ECO:0000259" key="1">
    <source>
        <dbReference type="Pfam" id="PF01243"/>
    </source>
</evidence>
<evidence type="ECO:0000313" key="2">
    <source>
        <dbReference type="EMBL" id="GLH68403.1"/>
    </source>
</evidence>
<gene>
    <name evidence="2" type="ORF">GETHED_27670</name>
</gene>
<dbReference type="InterPro" id="IPR014419">
    <property type="entry name" value="HutZ"/>
</dbReference>
<dbReference type="InterPro" id="IPR011576">
    <property type="entry name" value="Pyridox_Oxase_N"/>
</dbReference>
<name>A0ABQ5Q1D1_9BACT</name>
<dbReference type="SUPFAM" id="SSF50475">
    <property type="entry name" value="FMN-binding split barrel"/>
    <property type="match status" value="1"/>
</dbReference>
<sequence length="159" mass="16926">MDPNTEATLHALLTGLPVASLGTLHDGAPFVSMAPVVPAPDGTGFLIHVSRLAQHTRDMLVDARVSLMLMVPSEEGQDPLALPRVSLQGRAEELTADDSRQQAAARAYLARFPQAEMTLGLGDFSFFLIRPTTGRLVFGFGRALSLDASQIGASLSTVR</sequence>
<dbReference type="EMBL" id="BSDC01000004">
    <property type="protein sequence ID" value="GLH68403.1"/>
    <property type="molecule type" value="Genomic_DNA"/>
</dbReference>
<dbReference type="RefSeq" id="WP_285610304.1">
    <property type="nucleotide sequence ID" value="NZ_BSDC01000004.1"/>
</dbReference>
<dbReference type="PANTHER" id="PTHR13343:SF17">
    <property type="entry name" value="CELLULAR REPRESSOR OF E1A-STIMULATED GENES, ISOFORM A"/>
    <property type="match status" value="1"/>
</dbReference>
<proteinExistence type="predicted"/>
<dbReference type="Pfam" id="PF01243">
    <property type="entry name" value="PNPOx_N"/>
    <property type="match status" value="1"/>
</dbReference>
<protein>
    <recommendedName>
        <fullName evidence="1">Pyridoxamine 5'-phosphate oxidase N-terminal domain-containing protein</fullName>
    </recommendedName>
</protein>
<dbReference type="PANTHER" id="PTHR13343">
    <property type="entry name" value="CREG1 PROTEIN"/>
    <property type="match status" value="1"/>
</dbReference>
<keyword evidence="3" id="KW-1185">Reference proteome</keyword>
<dbReference type="PIRSF" id="PIRSF004633">
    <property type="entry name" value="UCP_PLP_oxd"/>
    <property type="match status" value="1"/>
</dbReference>
<comment type="caution">
    <text evidence="2">The sequence shown here is derived from an EMBL/GenBank/DDBJ whole genome shotgun (WGS) entry which is preliminary data.</text>
</comment>